<dbReference type="Proteomes" id="UP000628854">
    <property type="component" value="Unassembled WGS sequence"/>
</dbReference>
<keyword evidence="3 4" id="KW-0408">Iron</keyword>
<evidence type="ECO:0000256" key="2">
    <source>
        <dbReference type="ARBA" id="ARBA00022723"/>
    </source>
</evidence>
<dbReference type="PROSITE" id="PS51257">
    <property type="entry name" value="PROKAR_LIPOPROTEIN"/>
    <property type="match status" value="1"/>
</dbReference>
<dbReference type="PROSITE" id="PS51007">
    <property type="entry name" value="CYTC"/>
    <property type="match status" value="1"/>
</dbReference>
<name>A0ABQ1JB21_9PROT</name>
<evidence type="ECO:0000256" key="4">
    <source>
        <dbReference type="PROSITE-ProRule" id="PRU00433"/>
    </source>
</evidence>
<accession>A0ABQ1JB21</accession>
<protein>
    <recommendedName>
        <fullName evidence="5">Cytochrome c domain-containing protein</fullName>
    </recommendedName>
</protein>
<keyword evidence="7" id="KW-1185">Reference proteome</keyword>
<dbReference type="RefSeq" id="WP_198943689.1">
    <property type="nucleotide sequence ID" value="NZ_BMKF01000001.1"/>
</dbReference>
<evidence type="ECO:0000313" key="7">
    <source>
        <dbReference type="Proteomes" id="UP000628854"/>
    </source>
</evidence>
<feature type="domain" description="Cytochrome c" evidence="5">
    <location>
        <begin position="39"/>
        <end position="120"/>
    </location>
</feature>
<evidence type="ECO:0000256" key="1">
    <source>
        <dbReference type="ARBA" id="ARBA00022617"/>
    </source>
</evidence>
<dbReference type="EMBL" id="BMKF01000001">
    <property type="protein sequence ID" value="GGB64430.1"/>
    <property type="molecule type" value="Genomic_DNA"/>
</dbReference>
<reference evidence="7" key="1">
    <citation type="journal article" date="2019" name="Int. J. Syst. Evol. Microbiol.">
        <title>The Global Catalogue of Microorganisms (GCM) 10K type strain sequencing project: providing services to taxonomists for standard genome sequencing and annotation.</title>
        <authorList>
            <consortium name="The Broad Institute Genomics Platform"/>
            <consortium name="The Broad Institute Genome Sequencing Center for Infectious Disease"/>
            <person name="Wu L."/>
            <person name="Ma J."/>
        </authorList>
    </citation>
    <scope>NUCLEOTIDE SEQUENCE [LARGE SCALE GENOMIC DNA]</scope>
    <source>
        <strain evidence="7">CGMCC 1.15928</strain>
    </source>
</reference>
<organism evidence="6 7">
    <name type="scientific">Henriciella pelagia</name>
    <dbReference type="NCBI Taxonomy" id="1977912"/>
    <lineage>
        <taxon>Bacteria</taxon>
        <taxon>Pseudomonadati</taxon>
        <taxon>Pseudomonadota</taxon>
        <taxon>Alphaproteobacteria</taxon>
        <taxon>Hyphomonadales</taxon>
        <taxon>Hyphomonadaceae</taxon>
        <taxon>Henriciella</taxon>
    </lineage>
</organism>
<evidence type="ECO:0000259" key="5">
    <source>
        <dbReference type="PROSITE" id="PS51007"/>
    </source>
</evidence>
<sequence>MNTVWMRPFLAATAIVVTACSGPSGSEGTDASNPSPRAELIGQGETIARNLCSGCHAVGTEGDSPHREAIPFRQLSWKYPVEALAEPLSEGIMVGHPDMPEWQFEPKDTDALLAYIESIQEPQET</sequence>
<dbReference type="InterPro" id="IPR009056">
    <property type="entry name" value="Cyt_c-like_dom"/>
</dbReference>
<proteinExistence type="predicted"/>
<keyword evidence="1 4" id="KW-0349">Heme</keyword>
<dbReference type="InterPro" id="IPR036909">
    <property type="entry name" value="Cyt_c-like_dom_sf"/>
</dbReference>
<dbReference type="Gene3D" id="1.10.760.10">
    <property type="entry name" value="Cytochrome c-like domain"/>
    <property type="match status" value="1"/>
</dbReference>
<comment type="caution">
    <text evidence="6">The sequence shown here is derived from an EMBL/GenBank/DDBJ whole genome shotgun (WGS) entry which is preliminary data.</text>
</comment>
<evidence type="ECO:0000313" key="6">
    <source>
        <dbReference type="EMBL" id="GGB64430.1"/>
    </source>
</evidence>
<gene>
    <name evidence="6" type="ORF">GCM10011503_11540</name>
</gene>
<keyword evidence="2 4" id="KW-0479">Metal-binding</keyword>
<evidence type="ECO:0000256" key="3">
    <source>
        <dbReference type="ARBA" id="ARBA00023004"/>
    </source>
</evidence>
<dbReference type="Pfam" id="PF00034">
    <property type="entry name" value="Cytochrom_C"/>
    <property type="match status" value="1"/>
</dbReference>
<dbReference type="SUPFAM" id="SSF46626">
    <property type="entry name" value="Cytochrome c"/>
    <property type="match status" value="1"/>
</dbReference>